<reference evidence="3" key="1">
    <citation type="submission" date="2020-10" db="EMBL/GenBank/DDBJ databases">
        <title>Diversity and distribution of actinomycetes associated with coral in the coast of Hainan.</title>
        <authorList>
            <person name="Li F."/>
        </authorList>
    </citation>
    <scope>NUCLEOTIDE SEQUENCE</scope>
    <source>
        <strain evidence="3">HNM0983</strain>
    </source>
</reference>
<name>A0A929BB30_9PSEU</name>
<keyword evidence="2" id="KW-0472">Membrane</keyword>
<dbReference type="AlphaFoldDB" id="A0A929BB30"/>
<evidence type="ECO:0000313" key="4">
    <source>
        <dbReference type="Proteomes" id="UP000598360"/>
    </source>
</evidence>
<keyword evidence="2" id="KW-0812">Transmembrane</keyword>
<accession>A0A929BB30</accession>
<organism evidence="3 4">
    <name type="scientific">Saccharopolyspora montiporae</name>
    <dbReference type="NCBI Taxonomy" id="2781240"/>
    <lineage>
        <taxon>Bacteria</taxon>
        <taxon>Bacillati</taxon>
        <taxon>Actinomycetota</taxon>
        <taxon>Actinomycetes</taxon>
        <taxon>Pseudonocardiales</taxon>
        <taxon>Pseudonocardiaceae</taxon>
        <taxon>Saccharopolyspora</taxon>
    </lineage>
</organism>
<keyword evidence="4" id="KW-1185">Reference proteome</keyword>
<dbReference type="Proteomes" id="UP000598360">
    <property type="component" value="Unassembled WGS sequence"/>
</dbReference>
<evidence type="ECO:0000256" key="2">
    <source>
        <dbReference type="SAM" id="Phobius"/>
    </source>
</evidence>
<comment type="caution">
    <text evidence="3">The sequence shown here is derived from an EMBL/GenBank/DDBJ whole genome shotgun (WGS) entry which is preliminary data.</text>
</comment>
<feature type="compositionally biased region" description="Basic and acidic residues" evidence="1">
    <location>
        <begin position="13"/>
        <end position="26"/>
    </location>
</feature>
<dbReference type="EMBL" id="JADEYC010000012">
    <property type="protein sequence ID" value="MBE9374322.1"/>
    <property type="molecule type" value="Genomic_DNA"/>
</dbReference>
<evidence type="ECO:0000313" key="3">
    <source>
        <dbReference type="EMBL" id="MBE9374322.1"/>
    </source>
</evidence>
<protein>
    <submittedName>
        <fullName evidence="3">Uncharacterized protein</fullName>
    </submittedName>
</protein>
<keyword evidence="2" id="KW-1133">Transmembrane helix</keyword>
<feature type="region of interest" description="Disordered" evidence="1">
    <location>
        <begin position="1"/>
        <end position="89"/>
    </location>
</feature>
<feature type="region of interest" description="Disordered" evidence="1">
    <location>
        <begin position="206"/>
        <end position="233"/>
    </location>
</feature>
<proteinExistence type="predicted"/>
<sequence length="279" mass="29841">MPGSQTNTQRETTPLRRDNSRIRPDRAPTNPPDATRPAFAAPGQPGPHPGHGGAHPAPPPGGGPPPGYPPTNQQPPVGGPGPGGQRGKITPGGWVLRGLALFAVSLISGLLWLVVRPGGDEEAAPPPEPQTQHDFQPVHREEAFQGCQQVSTDRIQEFFGDSECEHLTRALYTTTLPDGERALTSVVTVLMPDEATARSLDELTTRDGTGNIRDLVDDGRAGTEEMPPLGDRAYGSERQGRLVVIGDSAYFDQDTPRKDPTLLQVTQDALNLGQKQDDQ</sequence>
<evidence type="ECO:0000256" key="1">
    <source>
        <dbReference type="SAM" id="MobiDB-lite"/>
    </source>
</evidence>
<feature type="compositionally biased region" description="Pro residues" evidence="1">
    <location>
        <begin position="56"/>
        <end position="79"/>
    </location>
</feature>
<feature type="compositionally biased region" description="Basic and acidic residues" evidence="1">
    <location>
        <begin position="214"/>
        <end position="223"/>
    </location>
</feature>
<gene>
    <name evidence="3" type="ORF">IQ251_07655</name>
</gene>
<feature type="transmembrane region" description="Helical" evidence="2">
    <location>
        <begin position="94"/>
        <end position="115"/>
    </location>
</feature>
<feature type="compositionally biased region" description="Polar residues" evidence="1">
    <location>
        <begin position="1"/>
        <end position="12"/>
    </location>
</feature>